<name>A0A8S4C379_9ACAR</name>
<gene>
    <name evidence="19" type="ORF">MHYMCMPASI_00937</name>
</gene>
<comment type="catalytic activity">
    <reaction evidence="17">
        <text>N-acetyl-alpha-D-glucosamine 1-phosphate + UTP + H(+) = UDP-N-acetyl-alpha-D-glucosamine + diphosphate</text>
        <dbReference type="Rhea" id="RHEA:13509"/>
        <dbReference type="ChEBI" id="CHEBI:15378"/>
        <dbReference type="ChEBI" id="CHEBI:33019"/>
        <dbReference type="ChEBI" id="CHEBI:46398"/>
        <dbReference type="ChEBI" id="CHEBI:57705"/>
        <dbReference type="ChEBI" id="CHEBI:57776"/>
        <dbReference type="EC" id="2.7.7.23"/>
    </reaction>
</comment>
<dbReference type="GO" id="GO:0000287">
    <property type="term" value="F:magnesium ion binding"/>
    <property type="evidence" value="ECO:0007669"/>
    <property type="project" value="InterPro"/>
</dbReference>
<comment type="similarity">
    <text evidence="3">In the C-terminal section; belongs to the transferase hexapeptide repeat family.</text>
</comment>
<dbReference type="SUPFAM" id="SSF51161">
    <property type="entry name" value="Trimeric LpxA-like enzymes"/>
    <property type="match status" value="1"/>
</dbReference>
<evidence type="ECO:0000256" key="17">
    <source>
        <dbReference type="ARBA" id="ARBA00048493"/>
    </source>
</evidence>
<dbReference type="GO" id="GO:0008360">
    <property type="term" value="P:regulation of cell shape"/>
    <property type="evidence" value="ECO:0007669"/>
    <property type="project" value="UniProtKB-KW"/>
</dbReference>
<evidence type="ECO:0000256" key="1">
    <source>
        <dbReference type="ARBA" id="ARBA00001946"/>
    </source>
</evidence>
<evidence type="ECO:0000256" key="12">
    <source>
        <dbReference type="ARBA" id="ARBA00022984"/>
    </source>
</evidence>
<keyword evidence="14" id="KW-0012">Acyltransferase</keyword>
<dbReference type="InterPro" id="IPR018357">
    <property type="entry name" value="Hexapep_transf_CS"/>
</dbReference>
<dbReference type="InterPro" id="IPR025877">
    <property type="entry name" value="MobA-like_NTP_Trfase"/>
</dbReference>
<keyword evidence="20" id="KW-1185">Reference proteome</keyword>
<evidence type="ECO:0000256" key="16">
    <source>
        <dbReference type="ARBA" id="ARBA00048247"/>
    </source>
</evidence>
<comment type="catalytic activity">
    <reaction evidence="16">
        <text>alpha-D-glucosamine 1-phosphate + acetyl-CoA = N-acetyl-alpha-D-glucosamine 1-phosphate + CoA + H(+)</text>
        <dbReference type="Rhea" id="RHEA:13725"/>
        <dbReference type="ChEBI" id="CHEBI:15378"/>
        <dbReference type="ChEBI" id="CHEBI:57287"/>
        <dbReference type="ChEBI" id="CHEBI:57288"/>
        <dbReference type="ChEBI" id="CHEBI:57776"/>
        <dbReference type="ChEBI" id="CHEBI:58516"/>
        <dbReference type="EC" id="2.3.1.157"/>
    </reaction>
</comment>
<evidence type="ECO:0000313" key="20">
    <source>
        <dbReference type="Proteomes" id="UP000837675"/>
    </source>
</evidence>
<evidence type="ECO:0000256" key="11">
    <source>
        <dbReference type="ARBA" id="ARBA00022960"/>
    </source>
</evidence>
<keyword evidence="7" id="KW-0548">Nucleotidyltransferase</keyword>
<feature type="domain" description="MobA-like NTP transferase" evidence="18">
    <location>
        <begin position="8"/>
        <end position="126"/>
    </location>
</feature>
<dbReference type="HAMAP" id="MF_01631">
    <property type="entry name" value="GlmU"/>
    <property type="match status" value="1"/>
</dbReference>
<dbReference type="Proteomes" id="UP000837675">
    <property type="component" value="Unassembled WGS sequence"/>
</dbReference>
<dbReference type="GO" id="GO:0000902">
    <property type="term" value="P:cell morphogenesis"/>
    <property type="evidence" value="ECO:0007669"/>
    <property type="project" value="InterPro"/>
</dbReference>
<dbReference type="GO" id="GO:0071555">
    <property type="term" value="P:cell wall organization"/>
    <property type="evidence" value="ECO:0007669"/>
    <property type="project" value="UniProtKB-KW"/>
</dbReference>
<dbReference type="PANTHER" id="PTHR43584:SF3">
    <property type="entry name" value="BIFUNCTIONAL PROTEIN GLMU"/>
    <property type="match status" value="1"/>
</dbReference>
<reference evidence="19" key="1">
    <citation type="submission" date="2021-06" db="EMBL/GenBank/DDBJ databases">
        <authorList>
            <person name="Nardi T."/>
            <person name="Nardi T."/>
        </authorList>
    </citation>
    <scope>NUCLEOTIDE SEQUENCE</scope>
</reference>
<dbReference type="AlphaFoldDB" id="A0A8S4C379"/>
<dbReference type="InterPro" id="IPR005882">
    <property type="entry name" value="Bifunctional_GlmU"/>
</dbReference>
<keyword evidence="5" id="KW-0963">Cytoplasm</keyword>
<dbReference type="InterPro" id="IPR011004">
    <property type="entry name" value="Trimer_LpxA-like_sf"/>
</dbReference>
<evidence type="ECO:0000256" key="15">
    <source>
        <dbReference type="ARBA" id="ARBA00023316"/>
    </source>
</evidence>
<evidence type="ECO:0000256" key="5">
    <source>
        <dbReference type="ARBA" id="ARBA00022490"/>
    </source>
</evidence>
<evidence type="ECO:0000256" key="2">
    <source>
        <dbReference type="ARBA" id="ARBA00004496"/>
    </source>
</evidence>
<evidence type="ECO:0000256" key="13">
    <source>
        <dbReference type="ARBA" id="ARBA00023268"/>
    </source>
</evidence>
<evidence type="ECO:0000256" key="7">
    <source>
        <dbReference type="ARBA" id="ARBA00022695"/>
    </source>
</evidence>
<dbReference type="InterPro" id="IPR029044">
    <property type="entry name" value="Nucleotide-diphossugar_trans"/>
</dbReference>
<evidence type="ECO:0000256" key="9">
    <source>
        <dbReference type="ARBA" id="ARBA00022737"/>
    </source>
</evidence>
<keyword evidence="10" id="KW-0460">Magnesium</keyword>
<dbReference type="GO" id="GO:0019134">
    <property type="term" value="F:glucosamine-1-phosphate N-acetyltransferase activity"/>
    <property type="evidence" value="ECO:0007669"/>
    <property type="project" value="UniProtKB-EC"/>
</dbReference>
<evidence type="ECO:0000256" key="4">
    <source>
        <dbReference type="ARBA" id="ARBA00007947"/>
    </source>
</evidence>
<dbReference type="PANTHER" id="PTHR43584">
    <property type="entry name" value="NUCLEOTIDYL TRANSFERASE"/>
    <property type="match status" value="1"/>
</dbReference>
<dbReference type="PROSITE" id="PS00101">
    <property type="entry name" value="HEXAPEP_TRANSFERASES"/>
    <property type="match status" value="1"/>
</dbReference>
<keyword evidence="12" id="KW-0573">Peptidoglycan synthesis</keyword>
<comment type="caution">
    <text evidence="19">The sequence shown here is derived from an EMBL/GenBank/DDBJ whole genome shotgun (WGS) entry which is preliminary data.</text>
</comment>
<keyword evidence="11" id="KW-0133">Cell shape</keyword>
<dbReference type="SUPFAM" id="SSF53448">
    <property type="entry name" value="Nucleotide-diphospho-sugar transferases"/>
    <property type="match status" value="1"/>
</dbReference>
<dbReference type="Pfam" id="PF12804">
    <property type="entry name" value="NTP_transf_3"/>
    <property type="match status" value="1"/>
</dbReference>
<comment type="similarity">
    <text evidence="4">In the N-terminal section; belongs to the N-acetylglucosamine-1-phosphate uridyltransferase family.</text>
</comment>
<evidence type="ECO:0000256" key="8">
    <source>
        <dbReference type="ARBA" id="ARBA00022723"/>
    </source>
</evidence>
<dbReference type="NCBIfam" id="TIGR01173">
    <property type="entry name" value="glmU"/>
    <property type="match status" value="1"/>
</dbReference>
<dbReference type="GO" id="GO:0003977">
    <property type="term" value="F:UDP-N-acetylglucosamine diphosphorylase activity"/>
    <property type="evidence" value="ECO:0007669"/>
    <property type="project" value="UniProtKB-EC"/>
</dbReference>
<keyword evidence="8" id="KW-0479">Metal-binding</keyword>
<evidence type="ECO:0000256" key="14">
    <source>
        <dbReference type="ARBA" id="ARBA00023315"/>
    </source>
</evidence>
<dbReference type="EMBL" id="CAJVAF010000324">
    <property type="protein sequence ID" value="CAG7597435.1"/>
    <property type="molecule type" value="Genomic_DNA"/>
</dbReference>
<evidence type="ECO:0000313" key="19">
    <source>
        <dbReference type="EMBL" id="CAG7597435.1"/>
    </source>
</evidence>
<comment type="subcellular location">
    <subcellularLocation>
        <location evidence="2">Cytoplasm</location>
    </subcellularLocation>
</comment>
<keyword evidence="6" id="KW-0808">Transferase</keyword>
<evidence type="ECO:0000256" key="6">
    <source>
        <dbReference type="ARBA" id="ARBA00022679"/>
    </source>
</evidence>
<proteinExistence type="inferred from homology"/>
<accession>A0A8S4C379</accession>
<dbReference type="InterPro" id="IPR050065">
    <property type="entry name" value="GlmU-like"/>
</dbReference>
<evidence type="ECO:0000259" key="18">
    <source>
        <dbReference type="Pfam" id="PF12804"/>
    </source>
</evidence>
<organism evidence="19 20">
    <name type="scientific">Hyalomma marginatum</name>
    <dbReference type="NCBI Taxonomy" id="34627"/>
    <lineage>
        <taxon>Eukaryota</taxon>
        <taxon>Metazoa</taxon>
        <taxon>Ecdysozoa</taxon>
        <taxon>Arthropoda</taxon>
        <taxon>Chelicerata</taxon>
        <taxon>Arachnida</taxon>
        <taxon>Acari</taxon>
        <taxon>Parasitiformes</taxon>
        <taxon>Ixodida</taxon>
        <taxon>Ixodoidea</taxon>
        <taxon>Ixodidae</taxon>
        <taxon>Hyalomminae</taxon>
        <taxon>Hyalomma</taxon>
    </lineage>
</organism>
<keyword evidence="13" id="KW-0511">Multifunctional enzyme</keyword>
<dbReference type="Gene3D" id="3.90.550.10">
    <property type="entry name" value="Spore Coat Polysaccharide Biosynthesis Protein SpsA, Chain A"/>
    <property type="match status" value="1"/>
</dbReference>
<dbReference type="GO" id="GO:0006048">
    <property type="term" value="P:UDP-N-acetylglucosamine biosynthetic process"/>
    <property type="evidence" value="ECO:0007669"/>
    <property type="project" value="InterPro"/>
</dbReference>
<keyword evidence="9" id="KW-0677">Repeat</keyword>
<comment type="cofactor">
    <cofactor evidence="1">
        <name>Mg(2+)</name>
        <dbReference type="ChEBI" id="CHEBI:18420"/>
    </cofactor>
</comment>
<protein>
    <submittedName>
        <fullName evidence="19">Bifunctional UDP-N-acetylglucosamine diphosphorylase/glucosamine-1-phosphate N-acetyltransferase GlmU</fullName>
    </submittedName>
</protein>
<evidence type="ECO:0000256" key="3">
    <source>
        <dbReference type="ARBA" id="ARBA00007707"/>
    </source>
</evidence>
<dbReference type="Gene3D" id="2.160.10.10">
    <property type="entry name" value="Hexapeptide repeat proteins"/>
    <property type="match status" value="1"/>
</dbReference>
<sequence length="434" mass="48481">MLKNLTTVILAAGSGTRMLSSLPKVLHKVAQQTLLEYVIKLAKNCSEEIITVINEELAKHELFNKLIRHYKINTALQSKPLGTADAVKAAIEYVRSEYTLILYADVPFVEESTIKKMWEEKSDLVVLGFEYFEDNQYGRIVVDERNRPIRIIEKKDAKGEETKITLCNSGILLVRTVILKEFLDKVNNNNNSHEYYLTDLVEFVYKNKNLYKSSLTKVVDYNEIIGINNKSQLACAESILQEKLRTSLLNKGVIVIAPNTVFLTPTTIIEKDAVIHPFVFFGPNVWIDSGVTVLPFSHLEGVRVQKGASIGPFTRIRPKTEVKENSKIGNFVEVKNTVLGKNTKASHLSYIGDVTIGENVNIGAGTIFCNYDGHKKHHSTIGDNSFVGSNSCIISPIQIDENVLVAAGSIITQDVPAKHLAIARVKQKNIKKRV</sequence>
<dbReference type="InterPro" id="IPR038009">
    <property type="entry name" value="GlmU_C_LbH"/>
</dbReference>
<evidence type="ECO:0000256" key="10">
    <source>
        <dbReference type="ARBA" id="ARBA00022842"/>
    </source>
</evidence>
<keyword evidence="15" id="KW-0961">Cell wall biogenesis/degradation</keyword>
<dbReference type="Pfam" id="PF14602">
    <property type="entry name" value="Hexapep_2"/>
    <property type="match status" value="1"/>
</dbReference>
<dbReference type="GO" id="GO:0005737">
    <property type="term" value="C:cytoplasm"/>
    <property type="evidence" value="ECO:0007669"/>
    <property type="project" value="UniProtKB-SubCell"/>
</dbReference>
<dbReference type="CDD" id="cd03353">
    <property type="entry name" value="LbH_GlmU_C"/>
    <property type="match status" value="1"/>
</dbReference>
<dbReference type="InterPro" id="IPR001451">
    <property type="entry name" value="Hexapep"/>
</dbReference>